<evidence type="ECO:0000256" key="1">
    <source>
        <dbReference type="ARBA" id="ARBA00009006"/>
    </source>
</evidence>
<dbReference type="PRINTS" id="PR00117">
    <property type="entry name" value="BARNASE"/>
</dbReference>
<evidence type="ECO:0000313" key="5">
    <source>
        <dbReference type="Proteomes" id="UP000001485"/>
    </source>
</evidence>
<dbReference type="STRING" id="67780.B6E78_08600"/>
<dbReference type="Proteomes" id="UP000001485">
    <property type="component" value="Chromosome"/>
</dbReference>
<dbReference type="EMBL" id="CP001600">
    <property type="protein sequence ID" value="ACR70521.1"/>
    <property type="molecule type" value="Genomic_DNA"/>
</dbReference>
<gene>
    <name evidence="4" type="ordered locus">NT01EI_3384</name>
</gene>
<reference evidence="4 5" key="2">
    <citation type="journal article" date="2012" name="J. Bacteriol.">
        <title>Genome Sequence of Edwardsiella ictaluri 93-146, a Strain Associated with a Natural Channel Catfish Outbreak of Enteric Septicemia of Catfish.</title>
        <authorList>
            <person name="Williams M.L."/>
            <person name="Gillaspy A.F."/>
            <person name="Dyer D.W."/>
            <person name="Thune R.L."/>
            <person name="Waldbieser G.C."/>
            <person name="Schuster S.C."/>
            <person name="Gipson J."/>
            <person name="Zaitshik J."/>
            <person name="Landry C."/>
            <person name="Banes M.M."/>
            <person name="Lawrence M.L."/>
        </authorList>
    </citation>
    <scope>NUCLEOTIDE SEQUENCE [LARGE SCALE GENOMIC DNA]</scope>
    <source>
        <strain evidence="4 5">93-146</strain>
    </source>
</reference>
<proteinExistence type="inferred from homology"/>
<dbReference type="Gene3D" id="3.40.20.20">
    <property type="match status" value="1"/>
</dbReference>
<dbReference type="InterPro" id="IPR053753">
    <property type="entry name" value="RNase_N1/T1-like_sf"/>
</dbReference>
<dbReference type="GO" id="GO:0016787">
    <property type="term" value="F:hydrolase activity"/>
    <property type="evidence" value="ECO:0007669"/>
    <property type="project" value="UniProtKB-KW"/>
</dbReference>
<name>C5BAW6_EDWI9</name>
<comment type="similarity">
    <text evidence="1">Belongs to the ribonuclease N1/T1 family.</text>
</comment>
<organism evidence="4 5">
    <name type="scientific">Edwardsiella ictaluri (strain 93-146)</name>
    <dbReference type="NCBI Taxonomy" id="634503"/>
    <lineage>
        <taxon>Bacteria</taxon>
        <taxon>Pseudomonadati</taxon>
        <taxon>Pseudomonadota</taxon>
        <taxon>Gammaproteobacteria</taxon>
        <taxon>Enterobacterales</taxon>
        <taxon>Hafniaceae</taxon>
        <taxon>Edwardsiella</taxon>
    </lineage>
</organism>
<dbReference type="InterPro" id="IPR016191">
    <property type="entry name" value="Ribonuclease/ribotoxin"/>
</dbReference>
<dbReference type="HOGENOM" id="CLU_3152233_0_0_6"/>
<protein>
    <submittedName>
        <fullName evidence="4">Uncharacterized protein</fullName>
    </submittedName>
</protein>
<evidence type="ECO:0000256" key="2">
    <source>
        <dbReference type="ARBA" id="ARBA00022722"/>
    </source>
</evidence>
<sequence length="48" mass="5822">MTRQAHRIWRGADINYLCGRRQADRVLYSDNGLIYVTHDHYRHFTRMG</sequence>
<accession>C5BAW6</accession>
<dbReference type="GO" id="GO:0003723">
    <property type="term" value="F:RNA binding"/>
    <property type="evidence" value="ECO:0007669"/>
    <property type="project" value="InterPro"/>
</dbReference>
<evidence type="ECO:0000313" key="4">
    <source>
        <dbReference type="EMBL" id="ACR70521.1"/>
    </source>
</evidence>
<reference evidence="5" key="1">
    <citation type="submission" date="2009-03" db="EMBL/GenBank/DDBJ databases">
        <title>Complete genome sequence of Edwardsiella ictaluri 93-146.</title>
        <authorList>
            <person name="Williams M.L."/>
            <person name="Gillaspy A.F."/>
            <person name="Dyer D.W."/>
            <person name="Thune R.L."/>
            <person name="Waldbieser G.C."/>
            <person name="Schuster S.C."/>
            <person name="Gipson J."/>
            <person name="Zaitshik J."/>
            <person name="Landry C."/>
            <person name="Lawrence M.L."/>
        </authorList>
    </citation>
    <scope>NUCLEOTIDE SEQUENCE [LARGE SCALE GENOMIC DNA]</scope>
    <source>
        <strain evidence="5">93-146</strain>
    </source>
</reference>
<dbReference type="SUPFAM" id="SSF53933">
    <property type="entry name" value="Microbial ribonucleases"/>
    <property type="match status" value="1"/>
</dbReference>
<keyword evidence="3" id="KW-0378">Hydrolase</keyword>
<dbReference type="AlphaFoldDB" id="C5BAW6"/>
<dbReference type="InterPro" id="IPR001887">
    <property type="entry name" value="Barnase"/>
</dbReference>
<keyword evidence="2" id="KW-0540">Nuclease</keyword>
<evidence type="ECO:0000256" key="3">
    <source>
        <dbReference type="ARBA" id="ARBA00022801"/>
    </source>
</evidence>
<dbReference type="KEGG" id="eic:NT01EI_3384"/>
<dbReference type="GO" id="GO:0004521">
    <property type="term" value="F:RNA endonuclease activity"/>
    <property type="evidence" value="ECO:0007669"/>
    <property type="project" value="InterPro"/>
</dbReference>